<keyword evidence="7" id="KW-1133">Transmembrane helix</keyword>
<dbReference type="CDD" id="cd16913">
    <property type="entry name" value="YkuD_like"/>
    <property type="match status" value="1"/>
</dbReference>
<reference evidence="9" key="1">
    <citation type="journal article" date="2021" name="PeerJ">
        <title>Extensive microbial diversity within the chicken gut microbiome revealed by metagenomics and culture.</title>
        <authorList>
            <person name="Gilroy R."/>
            <person name="Ravi A."/>
            <person name="Getino M."/>
            <person name="Pursley I."/>
            <person name="Horton D.L."/>
            <person name="Alikhan N.F."/>
            <person name="Baker D."/>
            <person name="Gharbi K."/>
            <person name="Hall N."/>
            <person name="Watson M."/>
            <person name="Adriaenssens E.M."/>
            <person name="Foster-Nyarko E."/>
            <person name="Jarju S."/>
            <person name="Secka A."/>
            <person name="Antonio M."/>
            <person name="Oren A."/>
            <person name="Chaudhuri R.R."/>
            <person name="La Ragione R."/>
            <person name="Hildebrand F."/>
            <person name="Pallen M.J."/>
        </authorList>
    </citation>
    <scope>NUCLEOTIDE SEQUENCE</scope>
    <source>
        <strain evidence="9">ChiHejej3B27-2180</strain>
    </source>
</reference>
<dbReference type="Gene3D" id="2.40.440.10">
    <property type="entry name" value="L,D-transpeptidase catalytic domain-like"/>
    <property type="match status" value="1"/>
</dbReference>
<name>A0A9D1QMX9_9LACO</name>
<evidence type="ECO:0000256" key="4">
    <source>
        <dbReference type="ARBA" id="ARBA00022984"/>
    </source>
</evidence>
<keyword evidence="3 6" id="KW-0133">Cell shape</keyword>
<keyword evidence="4 6" id="KW-0573">Peptidoglycan synthesis</keyword>
<organism evidence="9 10">
    <name type="scientific">Candidatus Limosilactobacillus merdipullorum</name>
    <dbReference type="NCBI Taxonomy" id="2838653"/>
    <lineage>
        <taxon>Bacteria</taxon>
        <taxon>Bacillati</taxon>
        <taxon>Bacillota</taxon>
        <taxon>Bacilli</taxon>
        <taxon>Lactobacillales</taxon>
        <taxon>Lactobacillaceae</taxon>
        <taxon>Limosilactobacillus</taxon>
    </lineage>
</organism>
<dbReference type="GO" id="GO:0005576">
    <property type="term" value="C:extracellular region"/>
    <property type="evidence" value="ECO:0007669"/>
    <property type="project" value="TreeGrafter"/>
</dbReference>
<feature type="active site" description="Nucleophile" evidence="6">
    <location>
        <position position="348"/>
    </location>
</feature>
<dbReference type="Pfam" id="PF12229">
    <property type="entry name" value="PG_binding_4"/>
    <property type="match status" value="1"/>
</dbReference>
<dbReference type="Proteomes" id="UP000886878">
    <property type="component" value="Unassembled WGS sequence"/>
</dbReference>
<keyword evidence="7" id="KW-0472">Membrane</keyword>
<evidence type="ECO:0000313" key="10">
    <source>
        <dbReference type="Proteomes" id="UP000886878"/>
    </source>
</evidence>
<dbReference type="SUPFAM" id="SSF143985">
    <property type="entry name" value="L,D-transpeptidase pre-catalytic domain-like"/>
    <property type="match status" value="1"/>
</dbReference>
<dbReference type="InterPro" id="IPR022029">
    <property type="entry name" value="YoaR-like_PG-bd"/>
</dbReference>
<evidence type="ECO:0000256" key="3">
    <source>
        <dbReference type="ARBA" id="ARBA00022960"/>
    </source>
</evidence>
<dbReference type="InterPro" id="IPR038054">
    <property type="entry name" value="LD_TPept-like_central_sf"/>
</dbReference>
<dbReference type="GO" id="GO:0071972">
    <property type="term" value="F:peptidoglycan L,D-transpeptidase activity"/>
    <property type="evidence" value="ECO:0007669"/>
    <property type="project" value="TreeGrafter"/>
</dbReference>
<protein>
    <submittedName>
        <fullName evidence="9">L,D-transpeptidase</fullName>
    </submittedName>
</protein>
<evidence type="ECO:0000256" key="7">
    <source>
        <dbReference type="SAM" id="Phobius"/>
    </source>
</evidence>
<dbReference type="AlphaFoldDB" id="A0A9D1QMX9"/>
<evidence type="ECO:0000259" key="8">
    <source>
        <dbReference type="PROSITE" id="PS52029"/>
    </source>
</evidence>
<keyword evidence="2" id="KW-0808">Transferase</keyword>
<dbReference type="PANTHER" id="PTHR30582:SF33">
    <property type="entry name" value="EXPORTED PROTEIN"/>
    <property type="match status" value="1"/>
</dbReference>
<dbReference type="PROSITE" id="PS52029">
    <property type="entry name" value="LD_TPASE"/>
    <property type="match status" value="1"/>
</dbReference>
<evidence type="ECO:0000256" key="6">
    <source>
        <dbReference type="PROSITE-ProRule" id="PRU01373"/>
    </source>
</evidence>
<proteinExistence type="predicted"/>
<dbReference type="InterPro" id="IPR050979">
    <property type="entry name" value="LD-transpeptidase"/>
</dbReference>
<dbReference type="InterPro" id="IPR038063">
    <property type="entry name" value="Transpep_catalytic_dom"/>
</dbReference>
<sequence length="373" mass="41533">MKREQKTLMWLIIVILIGAIGFYEIRAAKHFGRSVTINHVKVGGLTVDQARQKVNRQQKGIYVFENGKVIHKPGGQAKLLSTADVQKMFDQQHRWLPLPHHEAFKKYNQGADDAKEYLGKLRGRTTDFTINGHQYTFKANQVLNGTSYNNGQYQVDQTAIIQQLTKINRRQMTLLKDYTVTTPDGQVHVKGNTYGWQLNVAKAADAVANALTSGQKQVVGKNYLKGVGFNPNGTGYGVTANDGLGKDYIAVSLSKQHLWVYKDNKVVASVDIVSGTNNGHDNTPTGVFYIGYKQSPSVLRGKNSNGSDYASKVSRWMPFTEEGCGIHDASWRTRWGASEWQTDGSHGCLNVRPSQIDSIWNNVAKDEPIAIFN</sequence>
<feature type="transmembrane region" description="Helical" evidence="7">
    <location>
        <begin position="7"/>
        <end position="25"/>
    </location>
</feature>
<comment type="pathway">
    <text evidence="1 6">Cell wall biogenesis; peptidoglycan biosynthesis.</text>
</comment>
<dbReference type="GO" id="GO:0016740">
    <property type="term" value="F:transferase activity"/>
    <property type="evidence" value="ECO:0007669"/>
    <property type="project" value="UniProtKB-KW"/>
</dbReference>
<evidence type="ECO:0000256" key="5">
    <source>
        <dbReference type="ARBA" id="ARBA00023316"/>
    </source>
</evidence>
<gene>
    <name evidence="9" type="ORF">H9876_02635</name>
</gene>
<feature type="active site" description="Proton donor/acceptor" evidence="6">
    <location>
        <position position="327"/>
    </location>
</feature>
<keyword evidence="5 6" id="KW-0961">Cell wall biogenesis/degradation</keyword>
<dbReference type="SUPFAM" id="SSF141523">
    <property type="entry name" value="L,D-transpeptidase catalytic domain-like"/>
    <property type="match status" value="1"/>
</dbReference>
<dbReference type="Pfam" id="PF03734">
    <property type="entry name" value="YkuD"/>
    <property type="match status" value="1"/>
</dbReference>
<evidence type="ECO:0000256" key="1">
    <source>
        <dbReference type="ARBA" id="ARBA00004752"/>
    </source>
</evidence>
<dbReference type="PANTHER" id="PTHR30582">
    <property type="entry name" value="L,D-TRANSPEPTIDASE"/>
    <property type="match status" value="1"/>
</dbReference>
<comment type="caution">
    <text evidence="9">The sequence shown here is derived from an EMBL/GenBank/DDBJ whole genome shotgun (WGS) entry which is preliminary data.</text>
</comment>
<dbReference type="GO" id="GO:0071555">
    <property type="term" value="P:cell wall organization"/>
    <property type="evidence" value="ECO:0007669"/>
    <property type="project" value="UniProtKB-UniRule"/>
</dbReference>
<dbReference type="EMBL" id="DXGK01000048">
    <property type="protein sequence ID" value="HIW70265.1"/>
    <property type="molecule type" value="Genomic_DNA"/>
</dbReference>
<dbReference type="Gene3D" id="3.10.20.800">
    <property type="match status" value="1"/>
</dbReference>
<accession>A0A9D1QMX9</accession>
<evidence type="ECO:0000313" key="9">
    <source>
        <dbReference type="EMBL" id="HIW70265.1"/>
    </source>
</evidence>
<feature type="domain" description="L,D-TPase catalytic" evidence="8">
    <location>
        <begin position="247"/>
        <end position="372"/>
    </location>
</feature>
<dbReference type="GO" id="GO:0008360">
    <property type="term" value="P:regulation of cell shape"/>
    <property type="evidence" value="ECO:0007669"/>
    <property type="project" value="UniProtKB-UniRule"/>
</dbReference>
<evidence type="ECO:0000256" key="2">
    <source>
        <dbReference type="ARBA" id="ARBA00022679"/>
    </source>
</evidence>
<dbReference type="GO" id="GO:0018104">
    <property type="term" value="P:peptidoglycan-protein cross-linking"/>
    <property type="evidence" value="ECO:0007669"/>
    <property type="project" value="TreeGrafter"/>
</dbReference>
<reference evidence="9" key="2">
    <citation type="submission" date="2021-04" db="EMBL/GenBank/DDBJ databases">
        <authorList>
            <person name="Gilroy R."/>
        </authorList>
    </citation>
    <scope>NUCLEOTIDE SEQUENCE</scope>
    <source>
        <strain evidence="9">ChiHejej3B27-2180</strain>
    </source>
</reference>
<keyword evidence="7" id="KW-0812">Transmembrane</keyword>
<dbReference type="InterPro" id="IPR005490">
    <property type="entry name" value="LD_TPept_cat_dom"/>
</dbReference>